<sequence length="58" mass="6450">MKWIFLVTIAILSSGCVCTSTEVIAYRQVTVAPVVETVMFDYNQPGPIDVTTTTIDFY</sequence>
<dbReference type="PATRIC" id="fig|45076.6.peg.2014"/>
<dbReference type="PROSITE" id="PS51257">
    <property type="entry name" value="PROKAR_LIPOPROTEIN"/>
    <property type="match status" value="1"/>
</dbReference>
<proteinExistence type="predicted"/>
<evidence type="ECO:0000313" key="2">
    <source>
        <dbReference type="Proteomes" id="UP000054662"/>
    </source>
</evidence>
<reference evidence="1 2" key="1">
    <citation type="submission" date="2015-11" db="EMBL/GenBank/DDBJ databases">
        <title>Genomic analysis of 38 Legionella species identifies large and diverse effector repertoires.</title>
        <authorList>
            <person name="Burstein D."/>
            <person name="Amaro F."/>
            <person name="Zusman T."/>
            <person name="Lifshitz Z."/>
            <person name="Cohen O."/>
            <person name="Gilbert J.A."/>
            <person name="Pupko T."/>
            <person name="Shuman H.A."/>
            <person name="Segal G."/>
        </authorList>
    </citation>
    <scope>NUCLEOTIDE SEQUENCE [LARGE SCALE GENOMIC DNA]</scope>
    <source>
        <strain evidence="1 2">ATCC 49508</strain>
    </source>
</reference>
<dbReference type="STRING" id="45076.Lwor_1851"/>
<name>A0A0W1A9G3_9GAMM</name>
<comment type="caution">
    <text evidence="1">The sequence shown here is derived from an EMBL/GenBank/DDBJ whole genome shotgun (WGS) entry which is preliminary data.</text>
</comment>
<gene>
    <name evidence="1" type="ORF">Lwor_1851</name>
</gene>
<organism evidence="1 2">
    <name type="scientific">Legionella worsleiensis</name>
    <dbReference type="NCBI Taxonomy" id="45076"/>
    <lineage>
        <taxon>Bacteria</taxon>
        <taxon>Pseudomonadati</taxon>
        <taxon>Pseudomonadota</taxon>
        <taxon>Gammaproteobacteria</taxon>
        <taxon>Legionellales</taxon>
        <taxon>Legionellaceae</taxon>
        <taxon>Legionella</taxon>
    </lineage>
</organism>
<accession>A0A0W1A9G3</accession>
<dbReference type="RefSeq" id="WP_169792193.1">
    <property type="nucleotide sequence ID" value="NZ_CBCRUR010000015.1"/>
</dbReference>
<dbReference type="AlphaFoldDB" id="A0A0W1A9G3"/>
<dbReference type="Proteomes" id="UP000054662">
    <property type="component" value="Unassembled WGS sequence"/>
</dbReference>
<dbReference type="EMBL" id="LNZC01000022">
    <property type="protein sequence ID" value="KTD77969.1"/>
    <property type="molecule type" value="Genomic_DNA"/>
</dbReference>
<keyword evidence="2" id="KW-1185">Reference proteome</keyword>
<evidence type="ECO:0008006" key="3">
    <source>
        <dbReference type="Google" id="ProtNLM"/>
    </source>
</evidence>
<protein>
    <recommendedName>
        <fullName evidence="3">Lipoprotein</fullName>
    </recommendedName>
</protein>
<evidence type="ECO:0000313" key="1">
    <source>
        <dbReference type="EMBL" id="KTD77969.1"/>
    </source>
</evidence>